<dbReference type="Proteomes" id="UP001589645">
    <property type="component" value="Unassembled WGS sequence"/>
</dbReference>
<dbReference type="CDD" id="cd06259">
    <property type="entry name" value="YdcF-like"/>
    <property type="match status" value="1"/>
</dbReference>
<reference evidence="10 11" key="1">
    <citation type="submission" date="2024-09" db="EMBL/GenBank/DDBJ databases">
        <authorList>
            <person name="Sun Q."/>
            <person name="Mori K."/>
        </authorList>
    </citation>
    <scope>NUCLEOTIDE SEQUENCE [LARGE SCALE GENOMIC DNA]</scope>
    <source>
        <strain evidence="10 11">CECT 8064</strain>
    </source>
</reference>
<evidence type="ECO:0000256" key="2">
    <source>
        <dbReference type="ARBA" id="ARBA00022475"/>
    </source>
</evidence>
<dbReference type="EMBL" id="JBHMEP010000001">
    <property type="protein sequence ID" value="MFB9133912.1"/>
    <property type="molecule type" value="Genomic_DNA"/>
</dbReference>
<dbReference type="PANTHER" id="PTHR30336">
    <property type="entry name" value="INNER MEMBRANE PROTEIN, PROBABLE PERMEASE"/>
    <property type="match status" value="1"/>
</dbReference>
<accession>A0ABV5HI69</accession>
<comment type="subcellular location">
    <subcellularLocation>
        <location evidence="1">Cell inner membrane</location>
        <topology evidence="1">Single-pass membrane protein</topology>
    </subcellularLocation>
</comment>
<evidence type="ECO:0000256" key="4">
    <source>
        <dbReference type="ARBA" id="ARBA00022692"/>
    </source>
</evidence>
<keyword evidence="4 8" id="KW-0812">Transmembrane</keyword>
<sequence length="262" mass="30108">MGSKKPSHLVRRLKRTSFVWPLKVLKGAIIALAICLFCVGLIDRWVSYQTRDQLYFNVEEIPHFDVAVVLGTSKYLGRTLNDYYIHRINAAIDLYQQGKINRFLLSGDNAHRSYNEPWTMKRDLLRADVPNQRIFLDYAGFRTLDSVVRAKEIFDTDDFLIISQKFHCERALYIANYHQINARCLAVPGPEHSNIQIRLREIFARAKAFLDLYIIDTKPRFLGPKEPIPTLEESELSAGPMTDMSLQDIELPPSAASSVLSY</sequence>
<dbReference type="InterPro" id="IPR003848">
    <property type="entry name" value="DUF218"/>
</dbReference>
<dbReference type="Pfam" id="PF02698">
    <property type="entry name" value="DUF218"/>
    <property type="match status" value="1"/>
</dbReference>
<evidence type="ECO:0000259" key="9">
    <source>
        <dbReference type="Pfam" id="PF02698"/>
    </source>
</evidence>
<proteinExistence type="predicted"/>
<evidence type="ECO:0000256" key="1">
    <source>
        <dbReference type="ARBA" id="ARBA00004377"/>
    </source>
</evidence>
<organism evidence="10 11">
    <name type="scientific">Vibrio olivae</name>
    <dbReference type="NCBI Taxonomy" id="1243002"/>
    <lineage>
        <taxon>Bacteria</taxon>
        <taxon>Pseudomonadati</taxon>
        <taxon>Pseudomonadota</taxon>
        <taxon>Gammaproteobacteria</taxon>
        <taxon>Vibrionales</taxon>
        <taxon>Vibrionaceae</taxon>
        <taxon>Vibrio</taxon>
    </lineage>
</organism>
<keyword evidence="5 8" id="KW-1133">Transmembrane helix</keyword>
<gene>
    <name evidence="10" type="ORF">ACFFUV_02885</name>
</gene>
<comment type="caution">
    <text evidence="10">The sequence shown here is derived from an EMBL/GenBank/DDBJ whole genome shotgun (WGS) entry which is preliminary data.</text>
</comment>
<evidence type="ECO:0000256" key="3">
    <source>
        <dbReference type="ARBA" id="ARBA00022519"/>
    </source>
</evidence>
<evidence type="ECO:0000256" key="7">
    <source>
        <dbReference type="ARBA" id="ARBA00037355"/>
    </source>
</evidence>
<keyword evidence="6 8" id="KW-0472">Membrane</keyword>
<evidence type="ECO:0000256" key="6">
    <source>
        <dbReference type="ARBA" id="ARBA00023136"/>
    </source>
</evidence>
<keyword evidence="11" id="KW-1185">Reference proteome</keyword>
<evidence type="ECO:0000256" key="8">
    <source>
        <dbReference type="SAM" id="Phobius"/>
    </source>
</evidence>
<protein>
    <submittedName>
        <fullName evidence="10">Vancomycin high temperature exclusion protein</fullName>
    </submittedName>
</protein>
<keyword evidence="3" id="KW-0997">Cell inner membrane</keyword>
<feature type="transmembrane region" description="Helical" evidence="8">
    <location>
        <begin position="20"/>
        <end position="42"/>
    </location>
</feature>
<dbReference type="PANTHER" id="PTHR30336:SF0">
    <property type="entry name" value="PROTEIN SANA"/>
    <property type="match status" value="1"/>
</dbReference>
<name>A0ABV5HI69_9VIBR</name>
<evidence type="ECO:0000313" key="10">
    <source>
        <dbReference type="EMBL" id="MFB9133912.1"/>
    </source>
</evidence>
<dbReference type="InterPro" id="IPR051599">
    <property type="entry name" value="Cell_Envelope_Assoc"/>
</dbReference>
<dbReference type="RefSeq" id="WP_390189536.1">
    <property type="nucleotide sequence ID" value="NZ_JBHMEP010000001.1"/>
</dbReference>
<feature type="domain" description="DUF218" evidence="9">
    <location>
        <begin position="65"/>
        <end position="189"/>
    </location>
</feature>
<keyword evidence="2" id="KW-1003">Cell membrane</keyword>
<comment type="function">
    <text evidence="7">Participates in the barrier function of the cell envelope.</text>
</comment>
<evidence type="ECO:0000313" key="11">
    <source>
        <dbReference type="Proteomes" id="UP001589645"/>
    </source>
</evidence>
<evidence type="ECO:0000256" key="5">
    <source>
        <dbReference type="ARBA" id="ARBA00022989"/>
    </source>
</evidence>